<feature type="domain" description="Yippee" evidence="2">
    <location>
        <begin position="230"/>
        <end position="324"/>
    </location>
</feature>
<organism evidence="3 4">
    <name type="scientific">Solanum commersonii</name>
    <name type="common">Commerson's wild potato</name>
    <name type="synonym">Commerson's nightshade</name>
    <dbReference type="NCBI Taxonomy" id="4109"/>
    <lineage>
        <taxon>Eukaryota</taxon>
        <taxon>Viridiplantae</taxon>
        <taxon>Streptophyta</taxon>
        <taxon>Embryophyta</taxon>
        <taxon>Tracheophyta</taxon>
        <taxon>Spermatophyta</taxon>
        <taxon>Magnoliopsida</taxon>
        <taxon>eudicotyledons</taxon>
        <taxon>Gunneridae</taxon>
        <taxon>Pentapetalae</taxon>
        <taxon>asterids</taxon>
        <taxon>lamiids</taxon>
        <taxon>Solanales</taxon>
        <taxon>Solanaceae</taxon>
        <taxon>Solanoideae</taxon>
        <taxon>Solaneae</taxon>
        <taxon>Solanum</taxon>
    </lineage>
</organism>
<dbReference type="InterPro" id="IPR034751">
    <property type="entry name" value="Yippee"/>
</dbReference>
<gene>
    <name evidence="3" type="ORF">H5410_009845</name>
</gene>
<keyword evidence="4" id="KW-1185">Reference proteome</keyword>
<feature type="region of interest" description="Disordered" evidence="1">
    <location>
        <begin position="541"/>
        <end position="601"/>
    </location>
</feature>
<dbReference type="PANTHER" id="PTHR47883:SF12">
    <property type="entry name" value="SEA DOMAIN-CONTAINING PROTEIN"/>
    <property type="match status" value="1"/>
</dbReference>
<feature type="compositionally biased region" description="Polar residues" evidence="1">
    <location>
        <begin position="357"/>
        <end position="385"/>
    </location>
</feature>
<evidence type="ECO:0000313" key="4">
    <source>
        <dbReference type="Proteomes" id="UP000824120"/>
    </source>
</evidence>
<feature type="compositionally biased region" description="Polar residues" evidence="1">
    <location>
        <begin position="147"/>
        <end position="172"/>
    </location>
</feature>
<feature type="region of interest" description="Disordered" evidence="1">
    <location>
        <begin position="337"/>
        <end position="402"/>
    </location>
</feature>
<reference evidence="3 4" key="1">
    <citation type="submission" date="2020-09" db="EMBL/GenBank/DDBJ databases">
        <title>De no assembly of potato wild relative species, Solanum commersonii.</title>
        <authorList>
            <person name="Cho K."/>
        </authorList>
    </citation>
    <scope>NUCLEOTIDE SEQUENCE [LARGE SCALE GENOMIC DNA]</scope>
    <source>
        <strain evidence="3">LZ3.2</strain>
        <tissue evidence="3">Leaf</tissue>
    </source>
</reference>
<dbReference type="EMBL" id="JACXVP010000002">
    <property type="protein sequence ID" value="KAG5624627.1"/>
    <property type="molecule type" value="Genomic_DNA"/>
</dbReference>
<dbReference type="Proteomes" id="UP000824120">
    <property type="component" value="Chromosome 2"/>
</dbReference>
<feature type="region of interest" description="Disordered" evidence="1">
    <location>
        <begin position="126"/>
        <end position="218"/>
    </location>
</feature>
<evidence type="ECO:0000256" key="1">
    <source>
        <dbReference type="SAM" id="MobiDB-lite"/>
    </source>
</evidence>
<feature type="compositionally biased region" description="Polar residues" evidence="1">
    <location>
        <begin position="501"/>
        <end position="513"/>
    </location>
</feature>
<accession>A0A9J6AJX6</accession>
<feature type="compositionally biased region" description="Polar residues" evidence="1">
    <location>
        <begin position="885"/>
        <end position="898"/>
    </location>
</feature>
<dbReference type="PANTHER" id="PTHR47883">
    <property type="entry name" value="YIPPEE DOMAIN-CONTAINING PROTEIN"/>
    <property type="match status" value="1"/>
</dbReference>
<dbReference type="OrthoDB" id="1301440at2759"/>
<comment type="caution">
    <text evidence="3">The sequence shown here is derived from an EMBL/GenBank/DDBJ whole genome shotgun (WGS) entry which is preliminary data.</text>
</comment>
<proteinExistence type="predicted"/>
<sequence>MRQNLPEYNHIPFVHYLHCCSCTIRVAIIQDYFPNLEILARVPAGLFTTAHISRFSVQVAEDYRVIDGMTVADTYCVQCRNLLGWKIITVPQPSSSHTVGRFVMILNRLVCWNNVTLLDLLLEGNNEQAPNDQDGGADEEQDHDQNGGANEQVPNEQDLGSNEQNADQNGDANEQDLGANEQNVDQDGDANEQDLGSNEQNADLDGNGGINEQVPNQDNLPEYNHIPSVHYFYCCGCGAHVAIIYYIPALRIIAQVYICRFRVEVAENEPQHGVIHGMNLTVAVTYCVQCGNLLMWKIIAVSQPSSVYRVGGSILRLDAVISWNNVTLFDFLNRGNNEQAPNDQDGGADEEQDGNANEQDSSANEQNVDQDGNANEQDLGSNEQNADLDGNGGINEQVPNQDNLPEYNHFPFVHYLHCRRCRTRVATIQDYFPALQILGSVPAGFFTTVNEIICWNNVLLLDILFGGSNEQAPNDQDGGADEEQDNDQNGGANELVPNEQDLGTNEENANQDENGGINGQVPNQDVVLIQMSILWQEGGANEQNVDQSGGANEQNVDQVGGANEQNVDQGGGANEQNVDQGGGANEQNVDQGGGANEQNVVQDGGANEQSVDQDGGANEQNVVQDGGANEQTVGQVVGANEQNADQHGGVSLITTLMRSLLIVASTVLMFGAESKLHGSKIMFNVRVQNNVIYSQTECITSTAKTYCSKCEKMIGWMITGVPLENVYIKEGRFCMRLDKLTYSNHLPLVRLIPENQFFQANEENPDQDGGSDEDYDDDIPDYMMHLIRLNAYLCTDHPVDQVVGGGNEQNADQHERGNEQNVGQDEGGNEQNVGQDGGGNEKNADKHGSSSELNVGQDGGGNEKNADEHGGSNELNVGQDGGGNEQNTDQHGGSTELNVGQDGGGNEKNADEHESSNELNVGQDGGGNEKNADEHGSSNELNVGQDGGGNEKNANEHGGINELNVGQDGGANEQNADQHGGSNEKNIFVFQHYSVIFQQLIFLSCRLNQEDWVINVHIPENILLLKNINKKILLLYADFFISPNCSHPTVKVYYTREIRYEIGNINEYFVSGTSLEFQIINR</sequence>
<evidence type="ECO:0000313" key="3">
    <source>
        <dbReference type="EMBL" id="KAG5624627.1"/>
    </source>
</evidence>
<protein>
    <recommendedName>
        <fullName evidence="2">Yippee domain-containing protein</fullName>
    </recommendedName>
</protein>
<name>A0A9J6AJX6_SOLCO</name>
<dbReference type="PROSITE" id="PS51792">
    <property type="entry name" value="YIPPEE"/>
    <property type="match status" value="2"/>
</dbReference>
<feature type="compositionally biased region" description="Polar residues" evidence="1">
    <location>
        <begin position="819"/>
        <end position="834"/>
    </location>
</feature>
<feature type="region of interest" description="Disordered" evidence="1">
    <location>
        <begin position="471"/>
        <end position="521"/>
    </location>
</feature>
<dbReference type="AlphaFoldDB" id="A0A9J6AJX6"/>
<evidence type="ECO:0000259" key="2">
    <source>
        <dbReference type="PROSITE" id="PS51792"/>
    </source>
</evidence>
<feature type="domain" description="Yippee" evidence="2">
    <location>
        <begin position="15"/>
        <end position="113"/>
    </location>
</feature>
<feature type="region of interest" description="Disordered" evidence="1">
    <location>
        <begin position="803"/>
        <end position="980"/>
    </location>
</feature>